<dbReference type="InterPro" id="IPR011711">
    <property type="entry name" value="GntR_C"/>
</dbReference>
<dbReference type="Pfam" id="PF07729">
    <property type="entry name" value="FCD"/>
    <property type="match status" value="1"/>
</dbReference>
<organism evidence="6 7">
    <name type="scientific">Nonomuraea aridisoli</name>
    <dbReference type="NCBI Taxonomy" id="2070368"/>
    <lineage>
        <taxon>Bacteria</taxon>
        <taxon>Bacillati</taxon>
        <taxon>Actinomycetota</taxon>
        <taxon>Actinomycetes</taxon>
        <taxon>Streptosporangiales</taxon>
        <taxon>Streptosporangiaceae</taxon>
        <taxon>Nonomuraea</taxon>
    </lineage>
</organism>
<dbReference type="EMBL" id="POUD01000203">
    <property type="protein sequence ID" value="PZG11776.1"/>
    <property type="molecule type" value="Genomic_DNA"/>
</dbReference>
<reference evidence="6 7" key="1">
    <citation type="submission" date="2018-01" db="EMBL/GenBank/DDBJ databases">
        <title>Draft genome sequence of Nonomuraea sp. KC333.</title>
        <authorList>
            <person name="Sahin N."/>
            <person name="Saygin H."/>
            <person name="Ay H."/>
        </authorList>
    </citation>
    <scope>NUCLEOTIDE SEQUENCE [LARGE SCALE GENOMIC DNA]</scope>
    <source>
        <strain evidence="6 7">KC333</strain>
    </source>
</reference>
<dbReference type="SMART" id="SM00895">
    <property type="entry name" value="FCD"/>
    <property type="match status" value="1"/>
</dbReference>
<dbReference type="GO" id="GO:0003677">
    <property type="term" value="F:DNA binding"/>
    <property type="evidence" value="ECO:0007669"/>
    <property type="project" value="UniProtKB-KW"/>
</dbReference>
<dbReference type="Gene3D" id="1.20.120.530">
    <property type="entry name" value="GntR ligand-binding domain-like"/>
    <property type="match status" value="1"/>
</dbReference>
<dbReference type="OrthoDB" id="3232242at2"/>
<dbReference type="PANTHER" id="PTHR43537">
    <property type="entry name" value="TRANSCRIPTIONAL REGULATOR, GNTR FAMILY"/>
    <property type="match status" value="1"/>
</dbReference>
<comment type="caution">
    <text evidence="6">The sequence shown here is derived from an EMBL/GenBank/DDBJ whole genome shotgun (WGS) entry which is preliminary data.</text>
</comment>
<keyword evidence="3" id="KW-0804">Transcription</keyword>
<evidence type="ECO:0000256" key="2">
    <source>
        <dbReference type="ARBA" id="ARBA00023125"/>
    </source>
</evidence>
<proteinExistence type="predicted"/>
<protein>
    <submittedName>
        <fullName evidence="6">FadR family transcriptional regulator</fullName>
    </submittedName>
</protein>
<dbReference type="InterPro" id="IPR008920">
    <property type="entry name" value="TF_FadR/GntR_C"/>
</dbReference>
<dbReference type="Proteomes" id="UP000249304">
    <property type="component" value="Unassembled WGS sequence"/>
</dbReference>
<dbReference type="InterPro" id="IPR036388">
    <property type="entry name" value="WH-like_DNA-bd_sf"/>
</dbReference>
<evidence type="ECO:0000256" key="1">
    <source>
        <dbReference type="ARBA" id="ARBA00023015"/>
    </source>
</evidence>
<keyword evidence="1" id="KW-0805">Transcription regulation</keyword>
<feature type="compositionally biased region" description="Pro residues" evidence="4">
    <location>
        <begin position="229"/>
        <end position="239"/>
    </location>
</feature>
<dbReference type="AlphaFoldDB" id="A0A2W2DIN0"/>
<dbReference type="GO" id="GO:0003700">
    <property type="term" value="F:DNA-binding transcription factor activity"/>
    <property type="evidence" value="ECO:0007669"/>
    <property type="project" value="InterPro"/>
</dbReference>
<evidence type="ECO:0000256" key="3">
    <source>
        <dbReference type="ARBA" id="ARBA00023163"/>
    </source>
</evidence>
<name>A0A2W2DIN0_9ACTN</name>
<evidence type="ECO:0000259" key="5">
    <source>
        <dbReference type="PROSITE" id="PS50949"/>
    </source>
</evidence>
<keyword evidence="7" id="KW-1185">Reference proteome</keyword>
<dbReference type="SUPFAM" id="SSF48008">
    <property type="entry name" value="GntR ligand-binding domain-like"/>
    <property type="match status" value="1"/>
</dbReference>
<gene>
    <name evidence="6" type="ORF">C1J01_34235</name>
</gene>
<feature type="domain" description="HTH gntR-type" evidence="5">
    <location>
        <begin position="10"/>
        <end position="80"/>
    </location>
</feature>
<evidence type="ECO:0000313" key="6">
    <source>
        <dbReference type="EMBL" id="PZG11776.1"/>
    </source>
</evidence>
<dbReference type="PANTHER" id="PTHR43537:SF5">
    <property type="entry name" value="UXU OPERON TRANSCRIPTIONAL REGULATOR"/>
    <property type="match status" value="1"/>
</dbReference>
<keyword evidence="2" id="KW-0238">DNA-binding</keyword>
<dbReference type="Gene3D" id="1.10.10.10">
    <property type="entry name" value="Winged helix-like DNA-binding domain superfamily/Winged helix DNA-binding domain"/>
    <property type="match status" value="1"/>
</dbReference>
<evidence type="ECO:0000256" key="4">
    <source>
        <dbReference type="SAM" id="MobiDB-lite"/>
    </source>
</evidence>
<accession>A0A2W2DIN0</accession>
<dbReference type="InterPro" id="IPR036390">
    <property type="entry name" value="WH_DNA-bd_sf"/>
</dbReference>
<dbReference type="InterPro" id="IPR000524">
    <property type="entry name" value="Tscrpt_reg_HTH_GntR"/>
</dbReference>
<evidence type="ECO:0000313" key="7">
    <source>
        <dbReference type="Proteomes" id="UP000249304"/>
    </source>
</evidence>
<sequence>MVRVFNGVPPTRAEALAADIETMIRERGLGPGDLIGTLDDLRELSGYGRATISEAARLLSDRGTAEIRLGRGGGLFVADPTAVVRLRHTLLTVRSQPTTVADAIAVREALEPLILADAARHRTKKDIADLRRLLTALGRATASTDAFMRANWALHERIAEITPNHLAKAVYLAMTRYVREQSEPAAPGDRPTGYLEHRLTVHTDLVEAIIDGDPARTRTAVTRHHSSEPAPPRPAIDGV</sequence>
<dbReference type="SUPFAM" id="SSF46785">
    <property type="entry name" value="Winged helix' DNA-binding domain"/>
    <property type="match status" value="1"/>
</dbReference>
<feature type="region of interest" description="Disordered" evidence="4">
    <location>
        <begin position="218"/>
        <end position="239"/>
    </location>
</feature>
<dbReference type="PROSITE" id="PS50949">
    <property type="entry name" value="HTH_GNTR"/>
    <property type="match status" value="1"/>
</dbReference>